<name>A0A086P8U6_SPHHM</name>
<evidence type="ECO:0000313" key="1">
    <source>
        <dbReference type="EMBL" id="KFG89814.1"/>
    </source>
</evidence>
<dbReference type="Proteomes" id="UP000024284">
    <property type="component" value="Unassembled WGS sequence"/>
</dbReference>
<comment type="caution">
    <text evidence="1">The sequence shown here is derived from an EMBL/GenBank/DDBJ whole genome shotgun (WGS) entry which is preliminary data.</text>
</comment>
<keyword evidence="2" id="KW-1185">Reference proteome</keyword>
<gene>
    <name evidence="1" type="ORF">BV98_002625</name>
</gene>
<dbReference type="AlphaFoldDB" id="A0A086P8U6"/>
<evidence type="ECO:0000313" key="2">
    <source>
        <dbReference type="Proteomes" id="UP000024284"/>
    </source>
</evidence>
<organism evidence="1 2">
    <name type="scientific">Sphingobium herbicidovorans (strain ATCC 700291 / DSM 11019 / CCUG 56400 / KCTC 2939 / LMG 18315 / NBRC 16415 / MH)</name>
    <name type="common">Sphingomonas herbicidovorans</name>
    <dbReference type="NCBI Taxonomy" id="1219045"/>
    <lineage>
        <taxon>Bacteria</taxon>
        <taxon>Pseudomonadati</taxon>
        <taxon>Pseudomonadota</taxon>
        <taxon>Alphaproteobacteria</taxon>
        <taxon>Sphingomonadales</taxon>
        <taxon>Sphingomonadaceae</taxon>
        <taxon>Sphingobium</taxon>
    </lineage>
</organism>
<dbReference type="EMBL" id="JFZA02000023">
    <property type="protein sequence ID" value="KFG89814.1"/>
    <property type="molecule type" value="Genomic_DNA"/>
</dbReference>
<accession>A0A086P8U6</accession>
<reference evidence="1" key="1">
    <citation type="submission" date="2014-08" db="EMBL/GenBank/DDBJ databases">
        <title>Draft genome sequences of Sphingobium herbicidovorans.</title>
        <authorList>
            <person name="Gan H.M."/>
            <person name="Gan H.Y."/>
            <person name="Savka M.A."/>
        </authorList>
    </citation>
    <scope>NUCLEOTIDE SEQUENCE [LARGE SCALE GENOMIC DNA]</scope>
    <source>
        <strain evidence="1">NBRC 16415</strain>
    </source>
</reference>
<sequence>MTRRVVTIGHGETKSGKALGIPLNDGCRWACYGGRRESIRFLCSHLGQALANASTRTWHAGLRLRLVAGLDVNS</sequence>
<protein>
    <submittedName>
        <fullName evidence="1">Integrase family protein</fullName>
    </submittedName>
</protein>
<proteinExistence type="predicted"/>